<reference evidence="2" key="1">
    <citation type="submission" date="2016-10" db="EMBL/GenBank/DDBJ databases">
        <authorList>
            <person name="Varghese N."/>
            <person name="Submissions S."/>
        </authorList>
    </citation>
    <scope>NUCLEOTIDE SEQUENCE [LARGE SCALE GENOMIC DNA]</scope>
    <source>
        <strain evidence="2">CGMCC 4.7038</strain>
    </source>
</reference>
<evidence type="ECO:0000313" key="2">
    <source>
        <dbReference type="Proteomes" id="UP000198707"/>
    </source>
</evidence>
<sequence>MSAPHWIIHLPTRLTSLDEATALAVALRDSLGHLAVIDFGETTLSEEDRQFLRHRVWCDAPLGGPNRCHQRNDHAGPCTVR</sequence>
<dbReference type="Proteomes" id="UP000198707">
    <property type="component" value="Unassembled WGS sequence"/>
</dbReference>
<dbReference type="STRING" id="1144548.SAMN05443287_101218"/>
<dbReference type="OrthoDB" id="3402299at2"/>
<dbReference type="AlphaFoldDB" id="A0A1H6RPJ4"/>
<accession>A0A1H6RPJ4</accession>
<proteinExistence type="predicted"/>
<evidence type="ECO:0000313" key="1">
    <source>
        <dbReference type="EMBL" id="SEI54457.1"/>
    </source>
</evidence>
<name>A0A1H6RPJ4_9ACTN</name>
<protein>
    <submittedName>
        <fullName evidence="1">Uncharacterized protein</fullName>
    </submittedName>
</protein>
<organism evidence="1 2">
    <name type="scientific">Micromonospora phaseoli</name>
    <dbReference type="NCBI Taxonomy" id="1144548"/>
    <lineage>
        <taxon>Bacteria</taxon>
        <taxon>Bacillati</taxon>
        <taxon>Actinomycetota</taxon>
        <taxon>Actinomycetes</taxon>
        <taxon>Micromonosporales</taxon>
        <taxon>Micromonosporaceae</taxon>
        <taxon>Micromonospora</taxon>
    </lineage>
</organism>
<dbReference type="EMBL" id="FNYV01000001">
    <property type="protein sequence ID" value="SEI54457.1"/>
    <property type="molecule type" value="Genomic_DNA"/>
</dbReference>
<keyword evidence="2" id="KW-1185">Reference proteome</keyword>
<dbReference type="RefSeq" id="WP_092373662.1">
    <property type="nucleotide sequence ID" value="NZ_BOPI01000006.1"/>
</dbReference>
<gene>
    <name evidence="1" type="ORF">SAMN05443287_101218</name>
</gene>